<dbReference type="Gene3D" id="3.30.1370.10">
    <property type="entry name" value="K Homology domain, type 1"/>
    <property type="match status" value="2"/>
</dbReference>
<dbReference type="CDD" id="cd00105">
    <property type="entry name" value="KH-I"/>
    <property type="match status" value="2"/>
</dbReference>
<evidence type="ECO:0000259" key="4">
    <source>
        <dbReference type="PROSITE" id="PS50982"/>
    </source>
</evidence>
<feature type="compositionally biased region" description="Low complexity" evidence="3">
    <location>
        <begin position="852"/>
        <end position="862"/>
    </location>
</feature>
<dbReference type="InterPro" id="IPR004088">
    <property type="entry name" value="KH_dom_type_1"/>
</dbReference>
<feature type="domain" description="MBD" evidence="4">
    <location>
        <begin position="205"/>
        <end position="276"/>
    </location>
</feature>
<feature type="compositionally biased region" description="Pro residues" evidence="3">
    <location>
        <begin position="931"/>
        <end position="947"/>
    </location>
</feature>
<feature type="region of interest" description="Disordered" evidence="3">
    <location>
        <begin position="846"/>
        <end position="1163"/>
    </location>
</feature>
<keyword evidence="2" id="KW-0694">RNA-binding</keyword>
<feature type="compositionally biased region" description="Basic and acidic residues" evidence="3">
    <location>
        <begin position="1103"/>
        <end position="1126"/>
    </location>
</feature>
<dbReference type="OrthoDB" id="5204190at2759"/>
<dbReference type="Pfam" id="PF00013">
    <property type="entry name" value="KH_1"/>
    <property type="match status" value="2"/>
</dbReference>
<feature type="region of interest" description="Disordered" evidence="3">
    <location>
        <begin position="1177"/>
        <end position="1232"/>
    </location>
</feature>
<dbReference type="GO" id="GO:0003723">
    <property type="term" value="F:RNA binding"/>
    <property type="evidence" value="ECO:0007669"/>
    <property type="project" value="UniProtKB-UniRule"/>
</dbReference>
<feature type="compositionally biased region" description="Acidic residues" evidence="3">
    <location>
        <begin position="391"/>
        <end position="401"/>
    </location>
</feature>
<comment type="caution">
    <text evidence="5">The sequence shown here is derived from an EMBL/GenBank/DDBJ whole genome shotgun (WGS) entry which is preliminary data.</text>
</comment>
<proteinExistence type="predicted"/>
<dbReference type="SMART" id="SM00322">
    <property type="entry name" value="KH"/>
    <property type="match status" value="2"/>
</dbReference>
<reference evidence="5" key="1">
    <citation type="submission" date="2021-11" db="EMBL/GenBank/DDBJ databases">
        <authorList>
            <consortium name="Genoscope - CEA"/>
            <person name="William W."/>
        </authorList>
    </citation>
    <scope>NUCLEOTIDE SEQUENCE</scope>
</reference>
<feature type="region of interest" description="Disordered" evidence="3">
    <location>
        <begin position="136"/>
        <end position="246"/>
    </location>
</feature>
<feature type="region of interest" description="Disordered" evidence="3">
    <location>
        <begin position="1259"/>
        <end position="1281"/>
    </location>
</feature>
<feature type="compositionally biased region" description="Basic and acidic residues" evidence="3">
    <location>
        <begin position="219"/>
        <end position="235"/>
    </location>
</feature>
<feature type="compositionally biased region" description="Pro residues" evidence="3">
    <location>
        <begin position="1083"/>
        <end position="1098"/>
    </location>
</feature>
<protein>
    <recommendedName>
        <fullName evidence="4">MBD domain-containing protein</fullName>
    </recommendedName>
</protein>
<feature type="compositionally biased region" description="Acidic residues" evidence="3">
    <location>
        <begin position="413"/>
        <end position="432"/>
    </location>
</feature>
<dbReference type="InterPro" id="IPR001739">
    <property type="entry name" value="Methyl_CpG_DNA-bd"/>
</dbReference>
<dbReference type="PANTHER" id="PTHR10288">
    <property type="entry name" value="KH DOMAIN CONTAINING RNA BINDING PROTEIN"/>
    <property type="match status" value="1"/>
</dbReference>
<feature type="region of interest" description="Disordered" evidence="3">
    <location>
        <begin position="265"/>
        <end position="497"/>
    </location>
</feature>
<feature type="compositionally biased region" description="Pro residues" evidence="3">
    <location>
        <begin position="960"/>
        <end position="977"/>
    </location>
</feature>
<keyword evidence="6" id="KW-1185">Reference proteome</keyword>
<dbReference type="SUPFAM" id="SSF54791">
    <property type="entry name" value="Eukaryotic type KH-domain (KH-domain type I)"/>
    <property type="match status" value="2"/>
</dbReference>
<accession>A0A8J2X4S4</accession>
<evidence type="ECO:0000256" key="2">
    <source>
        <dbReference type="PROSITE-ProRule" id="PRU00117"/>
    </source>
</evidence>
<evidence type="ECO:0000256" key="1">
    <source>
        <dbReference type="ARBA" id="ARBA00022737"/>
    </source>
</evidence>
<keyword evidence="1" id="KW-0677">Repeat</keyword>
<feature type="compositionally biased region" description="Low complexity" evidence="3">
    <location>
        <begin position="948"/>
        <end position="959"/>
    </location>
</feature>
<sequence length="1281" mass="132207">MPKRKSAPAPTAAPSPAVGDLVWVLGLGGEALEKPWPAIVRDVDTDGNSVAWPPAQVDGVRSYECDYLDHPSQDSVPDDRLLAFEGGYARVAKSSEWEIKAKNWDAAHESALALLAEKVDSSGALAIAMGSERSRRTKYEKLLGLDKASAPSKKRKAPAAKPAKKKPAPKKQEPEEEPEAPEPPPKKRGKAAPKAPPKRRGAVKLDKAALEARMAADGWTKEEKPRAGKPGHVDKYYVPPGGGRKLRSPLEVARAAYPEFLAGGDAAVATPSSPRPDTSGDEALARRFAAARDARPKAPAAKPAAKPKKKPPAPAPAPLAQQSSDEDDFDEKFTQRAPAPPAAPPAAAAPPKKKKKKAPPDTSGDEELARRLGAAAQRPKPKARKRRTVVESEDDSDDDEAPPAPPPASPPSDEGDDLYDDENDEAEEEAGEEPPAPPAGGPRFKGGVSSATSEALHRHVAEALEAASEAPKEPAPEPARPGRIAKKARKASAEAPTGDFMGAYRRVREAYGRNWSHVSEAERTRLALLCRDGKPGWEPVAPCPPGPAAGGWAAQPPLTVATSPTAAAGGWAAQPPLTVATSGSPHAAAAGGWAAQPPLTFDEARRVVAGSQVAAGGWGAPGQPSPAGFVASAPLAKRMIVVDNNKVKFLIGKGGATHKGIQDRSGAHVSIPNAPDPFDPKRPDPTKPVRTITIRGPSEEAVGAAARDIEFILNEAAEKLPVARTGAAPPMKVAPPWNPHGLGRACSKTVVVDNSKVGLIIGKGGQTHKGIQEGFGVLVKIPSEADAGDPSQRTITITGPTDEAVAAAASEIESKLAGGFPVSPRAIAPANGGVLQPIASPQSFPIAPPWNPAAGAATAPGWGSPPGPTTGGWGSPPAQSPTGGWGSPPAPAATGWAAPPPQGGFTPAPPRAASPSSSGGPAQTPTGWAAAPPPPQGGFTPAPPRAASPPSSLGAAGWAAPPPPPRGGFKPAPPPSSTPSGGFNARRAVLKEMPVAAPAAPQAPDRASPGPGGRGRGSTLPSWMTKGDAPASLTPSDLATERGDVRVAEPTEATAPPPAPPAPTAPTVEERGPTRSSWVAAPAAPPPAPAPPAAPRAPSPRGVPDRPPSRNERVPDSTDPAVRGRPEAPPAKQRRVETDAGSATVRRSEGKAWGAPPPRAGRSFGVEEMKKFDAVSDDRRDINLPSRGDGTKFAPMNVKRPLRTLPDTADGRRRVYEYGPGPNIDPDPMAPFDPAALVGPAVDWGDERAAAGWEIARKDVRNLGRDGRVPYQKRPHSDMNG</sequence>
<dbReference type="Proteomes" id="UP000789595">
    <property type="component" value="Unassembled WGS sequence"/>
</dbReference>
<dbReference type="SUPFAM" id="SSF54171">
    <property type="entry name" value="DNA-binding domain"/>
    <property type="match status" value="1"/>
</dbReference>
<dbReference type="InterPro" id="IPR036612">
    <property type="entry name" value="KH_dom_type_1_sf"/>
</dbReference>
<dbReference type="Gene3D" id="3.30.890.10">
    <property type="entry name" value="Methyl-cpg-binding Protein 2, Chain A"/>
    <property type="match status" value="1"/>
</dbReference>
<feature type="compositionally biased region" description="Low complexity" evidence="3">
    <location>
        <begin position="913"/>
        <end position="930"/>
    </location>
</feature>
<feature type="compositionally biased region" description="Low complexity" evidence="3">
    <location>
        <begin position="994"/>
        <end position="1009"/>
    </location>
</feature>
<evidence type="ECO:0000313" key="6">
    <source>
        <dbReference type="Proteomes" id="UP000789595"/>
    </source>
</evidence>
<dbReference type="PROSITE" id="PS50084">
    <property type="entry name" value="KH_TYPE_1"/>
    <property type="match status" value="2"/>
</dbReference>
<feature type="compositionally biased region" description="Basic residues" evidence="3">
    <location>
        <begin position="186"/>
        <end position="202"/>
    </location>
</feature>
<gene>
    <name evidence="5" type="ORF">PECAL_4P19950</name>
</gene>
<feature type="compositionally biased region" description="Basic and acidic residues" evidence="3">
    <location>
        <begin position="1039"/>
        <end position="1049"/>
    </location>
</feature>
<dbReference type="EMBL" id="CAKKNE010000004">
    <property type="protein sequence ID" value="CAH0374696.1"/>
    <property type="molecule type" value="Genomic_DNA"/>
</dbReference>
<dbReference type="InterPro" id="IPR016177">
    <property type="entry name" value="DNA-bd_dom_sf"/>
</dbReference>
<dbReference type="GO" id="GO:0003677">
    <property type="term" value="F:DNA binding"/>
    <property type="evidence" value="ECO:0007669"/>
    <property type="project" value="InterPro"/>
</dbReference>
<feature type="compositionally biased region" description="Pro residues" evidence="3">
    <location>
        <begin position="898"/>
        <end position="912"/>
    </location>
</feature>
<dbReference type="PROSITE" id="PS50982">
    <property type="entry name" value="MBD"/>
    <property type="match status" value="1"/>
</dbReference>
<feature type="compositionally biased region" description="Basic residues" evidence="3">
    <location>
        <begin position="152"/>
        <end position="169"/>
    </location>
</feature>
<organism evidence="5 6">
    <name type="scientific">Pelagomonas calceolata</name>
    <dbReference type="NCBI Taxonomy" id="35677"/>
    <lineage>
        <taxon>Eukaryota</taxon>
        <taxon>Sar</taxon>
        <taxon>Stramenopiles</taxon>
        <taxon>Ochrophyta</taxon>
        <taxon>Pelagophyceae</taxon>
        <taxon>Pelagomonadales</taxon>
        <taxon>Pelagomonadaceae</taxon>
        <taxon>Pelagomonas</taxon>
    </lineage>
</organism>
<feature type="compositionally biased region" description="Pro residues" evidence="3">
    <location>
        <begin position="338"/>
        <end position="348"/>
    </location>
</feature>
<feature type="compositionally biased region" description="Basic and acidic residues" evidence="3">
    <location>
        <begin position="1259"/>
        <end position="1268"/>
    </location>
</feature>
<evidence type="ECO:0000313" key="5">
    <source>
        <dbReference type="EMBL" id="CAH0374696.1"/>
    </source>
</evidence>
<evidence type="ECO:0000256" key="3">
    <source>
        <dbReference type="SAM" id="MobiDB-lite"/>
    </source>
</evidence>
<feature type="compositionally biased region" description="Pro residues" evidence="3">
    <location>
        <begin position="1055"/>
        <end position="1064"/>
    </location>
</feature>
<name>A0A8J2X4S4_9STRA</name>
<dbReference type="InterPro" id="IPR004087">
    <property type="entry name" value="KH_dom"/>
</dbReference>